<dbReference type="EMBL" id="CP126652">
    <property type="protein sequence ID" value="WJZ86600.1"/>
    <property type="molecule type" value="Genomic_DNA"/>
</dbReference>
<dbReference type="EC" id="3.1.1.11" evidence="7"/>
<evidence type="ECO:0000256" key="2">
    <source>
        <dbReference type="ARBA" id="ARBA00006027"/>
    </source>
</evidence>
<dbReference type="SUPFAM" id="SSF51126">
    <property type="entry name" value="Pectin lyase-like"/>
    <property type="match status" value="1"/>
</dbReference>
<evidence type="ECO:0000256" key="4">
    <source>
        <dbReference type="ARBA" id="ARBA00022801"/>
    </source>
</evidence>
<dbReference type="PANTHER" id="PTHR31707">
    <property type="entry name" value="PECTINESTERASE"/>
    <property type="match status" value="1"/>
</dbReference>
<dbReference type="InterPro" id="IPR012334">
    <property type="entry name" value="Pectin_lyas_fold"/>
</dbReference>
<feature type="active site" evidence="6">
    <location>
        <position position="421"/>
    </location>
</feature>
<evidence type="ECO:0000256" key="3">
    <source>
        <dbReference type="ARBA" id="ARBA00007786"/>
    </source>
</evidence>
<dbReference type="SUPFAM" id="SSF101148">
    <property type="entry name" value="Plant invertase/pectin methylesterase inhibitor"/>
    <property type="match status" value="1"/>
</dbReference>
<dbReference type="CDD" id="cd15798">
    <property type="entry name" value="PMEI-like_3"/>
    <property type="match status" value="1"/>
</dbReference>
<keyword evidence="8" id="KW-0472">Membrane</keyword>
<feature type="domain" description="Pectinesterase inhibitor" evidence="9">
    <location>
        <begin position="60"/>
        <end position="212"/>
    </location>
</feature>
<dbReference type="NCBIfam" id="TIGR01614">
    <property type="entry name" value="PME_inhib"/>
    <property type="match status" value="1"/>
</dbReference>
<reference evidence="10 11" key="1">
    <citation type="journal article" date="2023" name="Hortic Res">
        <title>The complete reference genome for grapevine (Vitis vinifera L.) genetics and breeding.</title>
        <authorList>
            <person name="Shi X."/>
            <person name="Cao S."/>
            <person name="Wang X."/>
            <person name="Huang S."/>
            <person name="Wang Y."/>
            <person name="Liu Z."/>
            <person name="Liu W."/>
            <person name="Leng X."/>
            <person name="Peng Y."/>
            <person name="Wang N."/>
            <person name="Wang Y."/>
            <person name="Ma Z."/>
            <person name="Xu X."/>
            <person name="Zhang F."/>
            <person name="Xue H."/>
            <person name="Zhong H."/>
            <person name="Wang Y."/>
            <person name="Zhang K."/>
            <person name="Velt A."/>
            <person name="Avia K."/>
            <person name="Holtgrawe D."/>
            <person name="Grimplet J."/>
            <person name="Matus J.T."/>
            <person name="Ware D."/>
            <person name="Wu X."/>
            <person name="Wang H."/>
            <person name="Liu C."/>
            <person name="Fang Y."/>
            <person name="Rustenholz C."/>
            <person name="Cheng Z."/>
            <person name="Xiao H."/>
            <person name="Zhou Y."/>
        </authorList>
    </citation>
    <scope>NUCLEOTIDE SEQUENCE [LARGE SCALE GENOMIC DNA]</scope>
    <source>
        <strain evidence="11">cv. Pinot noir / PN40024</strain>
        <tissue evidence="10">Leaf</tissue>
    </source>
</reference>
<dbReference type="Pfam" id="PF04043">
    <property type="entry name" value="PMEI"/>
    <property type="match status" value="1"/>
</dbReference>
<proteinExistence type="inferred from homology"/>
<sequence>MGYNNAADADSRGKKKVALMGFSSILLVAMVVGTVVTVNHRNGSSSSATDDAQAGGGISTSVKAIQAICQPTDYKEACVNSLTSAKANTSDPKELVRTAFQVAINQISSALQNSTTLRDLEKDPRTKGALENCHELMDYAIDDLRNSFNKLGVFDISKIDDYVEDLKIWLSGALTYQETCLDGFENTTGDAGEKMKALLKSAGELTSNGLAMIDEISSVLTNLQIPGISRRLLSDESGKGEYRSDEGGLYPSWASVGQRKLFQATPDTIKPNVIVAQDGSGKYKTINEALVEIPKNGNTTFVLYVKEGVYKEQVNFTKSMTNVMLIGDGPTKTTISGSLNFIDGIGTFRTATVAAVGSNFMAKDIGFENNAGASKHQAVALRVGSDMAIFYNCRMDGYQDTLYVHAHRQFYRDCTITGTIDFIFGDSAVVFQNCLILVRKPLDNQQCIVTAQGRNERREPTGIVLQNCTISAADDYIPFKTKFKSYLGRPWKAFSRTIIMQSQIDDLISPEGWLPWMGDFGLNTCFYAEYGNRGPASATTSRVTWRGIKQITGQHVNDFTVGRFISGHLWLGASGVPYTSDMMAV</sequence>
<evidence type="ECO:0000313" key="11">
    <source>
        <dbReference type="Proteomes" id="UP001227230"/>
    </source>
</evidence>
<comment type="catalytic activity">
    <reaction evidence="7">
        <text>[(1-&gt;4)-alpha-D-galacturonosyl methyl ester](n) + n H2O = [(1-&gt;4)-alpha-D-galacturonosyl](n) + n methanol + n H(+)</text>
        <dbReference type="Rhea" id="RHEA:22380"/>
        <dbReference type="Rhea" id="RHEA-COMP:14570"/>
        <dbReference type="Rhea" id="RHEA-COMP:14573"/>
        <dbReference type="ChEBI" id="CHEBI:15377"/>
        <dbReference type="ChEBI" id="CHEBI:15378"/>
        <dbReference type="ChEBI" id="CHEBI:17790"/>
        <dbReference type="ChEBI" id="CHEBI:140522"/>
        <dbReference type="ChEBI" id="CHEBI:140523"/>
        <dbReference type="EC" id="3.1.1.11"/>
    </reaction>
</comment>
<dbReference type="Pfam" id="PF01095">
    <property type="entry name" value="Pectinesterase"/>
    <property type="match status" value="1"/>
</dbReference>
<comment type="pathway">
    <text evidence="1 7">Glycan metabolism; pectin degradation; 2-dehydro-3-deoxy-D-gluconate from pectin: step 1/5.</text>
</comment>
<comment type="similarity">
    <text evidence="2">In the N-terminal section; belongs to the PMEI family.</text>
</comment>
<keyword evidence="4 7" id="KW-0378">Hydrolase</keyword>
<keyword evidence="11" id="KW-1185">Reference proteome</keyword>
<evidence type="ECO:0000256" key="6">
    <source>
        <dbReference type="PROSITE-ProRule" id="PRU10040"/>
    </source>
</evidence>
<feature type="transmembrane region" description="Helical" evidence="8">
    <location>
        <begin position="17"/>
        <end position="38"/>
    </location>
</feature>
<evidence type="ECO:0000259" key="9">
    <source>
        <dbReference type="SMART" id="SM00856"/>
    </source>
</evidence>
<dbReference type="InterPro" id="IPR011050">
    <property type="entry name" value="Pectin_lyase_fold/virulence"/>
</dbReference>
<evidence type="ECO:0000256" key="8">
    <source>
        <dbReference type="SAM" id="Phobius"/>
    </source>
</evidence>
<dbReference type="InterPro" id="IPR033131">
    <property type="entry name" value="Pectinesterase_Asp_AS"/>
</dbReference>
<accession>A0ABY9BWH9</accession>
<dbReference type="Gene3D" id="1.20.140.40">
    <property type="entry name" value="Invertase/pectin methylesterase inhibitor family protein"/>
    <property type="match status" value="1"/>
</dbReference>
<dbReference type="Proteomes" id="UP001227230">
    <property type="component" value="Chromosome 5"/>
</dbReference>
<evidence type="ECO:0000256" key="7">
    <source>
        <dbReference type="RuleBase" id="RU000589"/>
    </source>
</evidence>
<evidence type="ECO:0000256" key="5">
    <source>
        <dbReference type="ARBA" id="ARBA00023085"/>
    </source>
</evidence>
<dbReference type="InterPro" id="IPR006501">
    <property type="entry name" value="Pectinesterase_inhib_dom"/>
</dbReference>
<dbReference type="InterPro" id="IPR000070">
    <property type="entry name" value="Pectinesterase_cat"/>
</dbReference>
<dbReference type="PROSITE" id="PS00503">
    <property type="entry name" value="PECTINESTERASE_2"/>
    <property type="match status" value="1"/>
</dbReference>
<dbReference type="SMART" id="SM00856">
    <property type="entry name" value="PMEI"/>
    <property type="match status" value="1"/>
</dbReference>
<evidence type="ECO:0000313" key="10">
    <source>
        <dbReference type="EMBL" id="WJZ86600.1"/>
    </source>
</evidence>
<organism evidence="10 11">
    <name type="scientific">Vitis vinifera</name>
    <name type="common">Grape</name>
    <dbReference type="NCBI Taxonomy" id="29760"/>
    <lineage>
        <taxon>Eukaryota</taxon>
        <taxon>Viridiplantae</taxon>
        <taxon>Streptophyta</taxon>
        <taxon>Embryophyta</taxon>
        <taxon>Tracheophyta</taxon>
        <taxon>Spermatophyta</taxon>
        <taxon>Magnoliopsida</taxon>
        <taxon>eudicotyledons</taxon>
        <taxon>Gunneridae</taxon>
        <taxon>Pentapetalae</taxon>
        <taxon>rosids</taxon>
        <taxon>Vitales</taxon>
        <taxon>Vitaceae</taxon>
        <taxon>Viteae</taxon>
        <taxon>Vitis</taxon>
    </lineage>
</organism>
<keyword evidence="8" id="KW-1133">Transmembrane helix</keyword>
<protein>
    <recommendedName>
        <fullName evidence="7">Pectinesterase</fullName>
        <ecNumber evidence="7">3.1.1.11</ecNumber>
    </recommendedName>
</protein>
<name>A0ABY9BWH9_VITVI</name>
<dbReference type="InterPro" id="IPR035513">
    <property type="entry name" value="Invertase/methylesterase_inhib"/>
</dbReference>
<evidence type="ECO:0000256" key="1">
    <source>
        <dbReference type="ARBA" id="ARBA00005184"/>
    </source>
</evidence>
<gene>
    <name evidence="10" type="ORF">VitviT2T_006042</name>
</gene>
<dbReference type="Gene3D" id="2.160.20.10">
    <property type="entry name" value="Single-stranded right-handed beta-helix, Pectin lyase-like"/>
    <property type="match status" value="1"/>
</dbReference>
<keyword evidence="8" id="KW-0812">Transmembrane</keyword>
<keyword evidence="5 7" id="KW-0063">Aspartyl esterase</keyword>
<comment type="similarity">
    <text evidence="3">In the C-terminal section; belongs to the pectinesterase family.</text>
</comment>